<evidence type="ECO:0000256" key="6">
    <source>
        <dbReference type="ARBA" id="ARBA00022898"/>
    </source>
</evidence>
<keyword evidence="5" id="KW-0808">Transferase</keyword>
<evidence type="ECO:0000256" key="11">
    <source>
        <dbReference type="ARBA" id="ARBA00042891"/>
    </source>
</evidence>
<evidence type="ECO:0000256" key="2">
    <source>
        <dbReference type="ARBA" id="ARBA00011738"/>
    </source>
</evidence>
<dbReference type="InterPro" id="IPR015421">
    <property type="entry name" value="PyrdxlP-dep_Trfase_major"/>
</dbReference>
<dbReference type="InterPro" id="IPR015424">
    <property type="entry name" value="PyrdxlP-dep_Trfase"/>
</dbReference>
<dbReference type="PANTHER" id="PTHR11879">
    <property type="entry name" value="ASPARTATE AMINOTRANSFERASE"/>
    <property type="match status" value="1"/>
</dbReference>
<name>A0A0B1SLI9_OESDE</name>
<dbReference type="GO" id="GO:0030170">
    <property type="term" value="F:pyridoxal phosphate binding"/>
    <property type="evidence" value="ECO:0007669"/>
    <property type="project" value="InterPro"/>
</dbReference>
<dbReference type="GO" id="GO:0005739">
    <property type="term" value="C:mitochondrion"/>
    <property type="evidence" value="ECO:0007669"/>
    <property type="project" value="TreeGrafter"/>
</dbReference>
<sequence length="158" mass="17697">LFQSKYHKNKVVYQPTPTWGNHVPVFKFAGVDVKNYRYYDKNTCGFDEAGALADIAAIPKGSVILLHACAHNPTGVDPTRDQWKKISEVCKKNDLFVFFDMAYQGFASGDVDNDAFAVRYFIEQGHNICLAQSFAKNMGLYGKIPNFDSTTAVWAVLD</sequence>
<accession>A0A0B1SLI9</accession>
<dbReference type="EC" id="2.6.1.1" evidence="3"/>
<gene>
    <name evidence="13" type="ORF">OESDEN_16220</name>
</gene>
<feature type="non-terminal residue" evidence="13">
    <location>
        <position position="1"/>
    </location>
</feature>
<dbReference type="GO" id="GO:0004069">
    <property type="term" value="F:L-aspartate:2-oxoglutarate aminotransferase activity"/>
    <property type="evidence" value="ECO:0007669"/>
    <property type="project" value="UniProtKB-EC"/>
</dbReference>
<evidence type="ECO:0000256" key="1">
    <source>
        <dbReference type="ARBA" id="ARBA00001933"/>
    </source>
</evidence>
<dbReference type="Proteomes" id="UP000053660">
    <property type="component" value="Unassembled WGS sequence"/>
</dbReference>
<organism evidence="13 14">
    <name type="scientific">Oesophagostomum dentatum</name>
    <name type="common">Nodular worm</name>
    <dbReference type="NCBI Taxonomy" id="61180"/>
    <lineage>
        <taxon>Eukaryota</taxon>
        <taxon>Metazoa</taxon>
        <taxon>Ecdysozoa</taxon>
        <taxon>Nematoda</taxon>
        <taxon>Chromadorea</taxon>
        <taxon>Rhabditida</taxon>
        <taxon>Rhabditina</taxon>
        <taxon>Rhabditomorpha</taxon>
        <taxon>Strongyloidea</taxon>
        <taxon>Strongylidae</taxon>
        <taxon>Oesophagostomum</taxon>
    </lineage>
</organism>
<dbReference type="CDD" id="cd00609">
    <property type="entry name" value="AAT_like"/>
    <property type="match status" value="1"/>
</dbReference>
<evidence type="ECO:0000256" key="10">
    <source>
        <dbReference type="ARBA" id="ARBA00042867"/>
    </source>
</evidence>
<dbReference type="Pfam" id="PF00155">
    <property type="entry name" value="Aminotran_1_2"/>
    <property type="match status" value="1"/>
</dbReference>
<dbReference type="EMBL" id="KN570285">
    <property type="protein sequence ID" value="KHJ84070.1"/>
    <property type="molecule type" value="Genomic_DNA"/>
</dbReference>
<evidence type="ECO:0000256" key="7">
    <source>
        <dbReference type="ARBA" id="ARBA00040891"/>
    </source>
</evidence>
<evidence type="ECO:0000313" key="14">
    <source>
        <dbReference type="Proteomes" id="UP000053660"/>
    </source>
</evidence>
<proteinExistence type="predicted"/>
<keyword evidence="6" id="KW-0663">Pyridoxal phosphate</keyword>
<evidence type="ECO:0000256" key="9">
    <source>
        <dbReference type="ARBA" id="ARBA00041746"/>
    </source>
</evidence>
<evidence type="ECO:0000259" key="12">
    <source>
        <dbReference type="Pfam" id="PF00155"/>
    </source>
</evidence>
<dbReference type="PANTHER" id="PTHR11879:SF22">
    <property type="entry name" value="ASPARTATE AMINOTRANSFERASE, MITOCHONDRIAL"/>
    <property type="match status" value="1"/>
</dbReference>
<evidence type="ECO:0000256" key="5">
    <source>
        <dbReference type="ARBA" id="ARBA00022679"/>
    </source>
</evidence>
<comment type="cofactor">
    <cofactor evidence="1">
        <name>pyridoxal 5'-phosphate</name>
        <dbReference type="ChEBI" id="CHEBI:597326"/>
    </cofactor>
</comment>
<dbReference type="GO" id="GO:0006533">
    <property type="term" value="P:L-aspartate catabolic process"/>
    <property type="evidence" value="ECO:0007669"/>
    <property type="project" value="TreeGrafter"/>
</dbReference>
<dbReference type="InterPro" id="IPR000796">
    <property type="entry name" value="Asp_trans"/>
</dbReference>
<feature type="domain" description="Aminotransferase class I/classII large" evidence="12">
    <location>
        <begin position="4"/>
        <end position="142"/>
    </location>
</feature>
<reference evidence="13 14" key="1">
    <citation type="submission" date="2014-03" db="EMBL/GenBank/DDBJ databases">
        <title>Draft genome of the hookworm Oesophagostomum dentatum.</title>
        <authorList>
            <person name="Mitreva M."/>
        </authorList>
    </citation>
    <scope>NUCLEOTIDE SEQUENCE [LARGE SCALE GENOMIC DNA]</scope>
    <source>
        <strain evidence="13 14">OD-Hann</strain>
    </source>
</reference>
<dbReference type="SUPFAM" id="SSF53383">
    <property type="entry name" value="PLP-dependent transferases"/>
    <property type="match status" value="1"/>
</dbReference>
<evidence type="ECO:0000256" key="3">
    <source>
        <dbReference type="ARBA" id="ARBA00012753"/>
    </source>
</evidence>
<protein>
    <recommendedName>
        <fullName evidence="7">Aspartate aminotransferase, mitochondrial</fullName>
        <ecNumber evidence="3">2.6.1.1</ecNumber>
    </recommendedName>
    <alternativeName>
        <fullName evidence="8">Kynurenine aminotransferase 4</fullName>
    </alternativeName>
    <alternativeName>
        <fullName evidence="11">Kynurenine aminotransferase IV</fullName>
    </alternativeName>
    <alternativeName>
        <fullName evidence="10">Kynurenine--oxoglutarate transaminase 4</fullName>
    </alternativeName>
    <alternativeName>
        <fullName evidence="9">Kynurenine--oxoglutarate transaminase IV</fullName>
    </alternativeName>
</protein>
<comment type="subunit">
    <text evidence="2">Homodimer.</text>
</comment>
<dbReference type="OrthoDB" id="6752799at2759"/>
<evidence type="ECO:0000256" key="4">
    <source>
        <dbReference type="ARBA" id="ARBA00022576"/>
    </source>
</evidence>
<dbReference type="InterPro" id="IPR004839">
    <property type="entry name" value="Aminotransferase_I/II_large"/>
</dbReference>
<dbReference type="Gene3D" id="3.40.640.10">
    <property type="entry name" value="Type I PLP-dependent aspartate aminotransferase-like (Major domain)"/>
    <property type="match status" value="1"/>
</dbReference>
<evidence type="ECO:0000313" key="13">
    <source>
        <dbReference type="EMBL" id="KHJ84070.1"/>
    </source>
</evidence>
<keyword evidence="14" id="KW-1185">Reference proteome</keyword>
<keyword evidence="4" id="KW-0032">Aminotransferase</keyword>
<dbReference type="AlphaFoldDB" id="A0A0B1SLI9"/>
<dbReference type="PRINTS" id="PR00799">
    <property type="entry name" value="TRANSAMINASE"/>
</dbReference>
<evidence type="ECO:0000256" key="8">
    <source>
        <dbReference type="ARBA" id="ARBA00041257"/>
    </source>
</evidence>